<dbReference type="Proteomes" id="UP000588098">
    <property type="component" value="Unassembled WGS sequence"/>
</dbReference>
<dbReference type="Gene3D" id="1.10.10.10">
    <property type="entry name" value="Winged helix-like DNA-binding domain superfamily/Winged helix DNA-binding domain"/>
    <property type="match status" value="1"/>
</dbReference>
<feature type="region of interest" description="Disordered" evidence="3">
    <location>
        <begin position="473"/>
        <end position="501"/>
    </location>
</feature>
<keyword evidence="1" id="KW-0547">Nucleotide-binding</keyword>
<dbReference type="PANTHER" id="PTHR16305">
    <property type="entry name" value="TESTICULAR SOLUBLE ADENYLYL CYCLASE"/>
    <property type="match status" value="1"/>
</dbReference>
<dbReference type="GO" id="GO:0005524">
    <property type="term" value="F:ATP binding"/>
    <property type="evidence" value="ECO:0007669"/>
    <property type="project" value="UniProtKB-KW"/>
</dbReference>
<feature type="compositionally biased region" description="Low complexity" evidence="3">
    <location>
        <begin position="960"/>
        <end position="970"/>
    </location>
</feature>
<dbReference type="GO" id="GO:0004016">
    <property type="term" value="F:adenylate cyclase activity"/>
    <property type="evidence" value="ECO:0007669"/>
    <property type="project" value="TreeGrafter"/>
</dbReference>
<dbReference type="PROSITE" id="PS50043">
    <property type="entry name" value="HTH_LUXR_2"/>
    <property type="match status" value="1"/>
</dbReference>
<dbReference type="SUPFAM" id="SSF48452">
    <property type="entry name" value="TPR-like"/>
    <property type="match status" value="1"/>
</dbReference>
<protein>
    <submittedName>
        <fullName evidence="5">DNA-binding CsgD family transcriptional regulator/tetratricopeptide (TPR) repeat protein</fullName>
    </submittedName>
</protein>
<proteinExistence type="predicted"/>
<name>A0A7W9QGW6_9ACTN</name>
<keyword evidence="5" id="KW-0238">DNA-binding</keyword>
<feature type="region of interest" description="Disordered" evidence="3">
    <location>
        <begin position="960"/>
        <end position="981"/>
    </location>
</feature>
<dbReference type="InterPro" id="IPR036388">
    <property type="entry name" value="WH-like_DNA-bd_sf"/>
</dbReference>
<dbReference type="Pfam" id="PF00196">
    <property type="entry name" value="GerE"/>
    <property type="match status" value="1"/>
</dbReference>
<dbReference type="PRINTS" id="PR00038">
    <property type="entry name" value="HTHLUXR"/>
</dbReference>
<dbReference type="SUPFAM" id="SSF52540">
    <property type="entry name" value="P-loop containing nucleoside triphosphate hydrolases"/>
    <property type="match status" value="1"/>
</dbReference>
<dbReference type="PANTHER" id="PTHR16305:SF35">
    <property type="entry name" value="TRANSCRIPTIONAL ACTIVATOR DOMAIN"/>
    <property type="match status" value="1"/>
</dbReference>
<dbReference type="RefSeq" id="WP_312867159.1">
    <property type="nucleotide sequence ID" value="NZ_JACHJL010000033.1"/>
</dbReference>
<evidence type="ECO:0000256" key="2">
    <source>
        <dbReference type="ARBA" id="ARBA00022840"/>
    </source>
</evidence>
<dbReference type="EMBL" id="JACHJL010000033">
    <property type="protein sequence ID" value="MBB5940060.1"/>
    <property type="molecule type" value="Genomic_DNA"/>
</dbReference>
<reference evidence="5 6" key="1">
    <citation type="submission" date="2020-08" db="EMBL/GenBank/DDBJ databases">
        <title>Genomic Encyclopedia of Type Strains, Phase III (KMG-III): the genomes of soil and plant-associated and newly described type strains.</title>
        <authorList>
            <person name="Whitman W."/>
        </authorList>
    </citation>
    <scope>NUCLEOTIDE SEQUENCE [LARGE SCALE GENOMIC DNA]</scope>
    <source>
        <strain evidence="5 6">CECT 8305</strain>
    </source>
</reference>
<keyword evidence="6" id="KW-1185">Reference proteome</keyword>
<dbReference type="InterPro" id="IPR000792">
    <property type="entry name" value="Tscrpt_reg_LuxR_C"/>
</dbReference>
<evidence type="ECO:0000313" key="6">
    <source>
        <dbReference type="Proteomes" id="UP000588098"/>
    </source>
</evidence>
<dbReference type="SUPFAM" id="SSF46894">
    <property type="entry name" value="C-terminal effector domain of the bipartite response regulators"/>
    <property type="match status" value="1"/>
</dbReference>
<keyword evidence="2" id="KW-0067">ATP-binding</keyword>
<feature type="compositionally biased region" description="Low complexity" evidence="3">
    <location>
        <begin position="482"/>
        <end position="492"/>
    </location>
</feature>
<dbReference type="GO" id="GO:0003677">
    <property type="term" value="F:DNA binding"/>
    <property type="evidence" value="ECO:0007669"/>
    <property type="project" value="UniProtKB-KW"/>
</dbReference>
<dbReference type="InterPro" id="IPR041664">
    <property type="entry name" value="AAA_16"/>
</dbReference>
<organism evidence="5 6">
    <name type="scientific">Streptomyces zagrosensis</name>
    <dbReference type="NCBI Taxonomy" id="1042984"/>
    <lineage>
        <taxon>Bacteria</taxon>
        <taxon>Bacillati</taxon>
        <taxon>Actinomycetota</taxon>
        <taxon>Actinomycetes</taxon>
        <taxon>Kitasatosporales</taxon>
        <taxon>Streptomycetaceae</taxon>
        <taxon>Streptomyces</taxon>
    </lineage>
</organism>
<comment type="caution">
    <text evidence="5">The sequence shown here is derived from an EMBL/GenBank/DDBJ whole genome shotgun (WGS) entry which is preliminary data.</text>
</comment>
<gene>
    <name evidence="5" type="ORF">FHS42_007158</name>
</gene>
<dbReference type="InterPro" id="IPR016032">
    <property type="entry name" value="Sig_transdc_resp-reg_C-effctor"/>
</dbReference>
<evidence type="ECO:0000313" key="5">
    <source>
        <dbReference type="EMBL" id="MBB5940060.1"/>
    </source>
</evidence>
<dbReference type="GO" id="GO:0006355">
    <property type="term" value="P:regulation of DNA-templated transcription"/>
    <property type="evidence" value="ECO:0007669"/>
    <property type="project" value="InterPro"/>
</dbReference>
<dbReference type="Pfam" id="PF13191">
    <property type="entry name" value="AAA_16"/>
    <property type="match status" value="1"/>
</dbReference>
<feature type="domain" description="HTH luxR-type" evidence="4">
    <location>
        <begin position="987"/>
        <end position="1052"/>
    </location>
</feature>
<dbReference type="Gene3D" id="1.25.40.10">
    <property type="entry name" value="Tetratricopeptide repeat domain"/>
    <property type="match status" value="1"/>
</dbReference>
<dbReference type="GO" id="GO:0005737">
    <property type="term" value="C:cytoplasm"/>
    <property type="evidence" value="ECO:0007669"/>
    <property type="project" value="TreeGrafter"/>
</dbReference>
<evidence type="ECO:0000259" key="4">
    <source>
        <dbReference type="PROSITE" id="PS50043"/>
    </source>
</evidence>
<evidence type="ECO:0000256" key="3">
    <source>
        <dbReference type="SAM" id="MobiDB-lite"/>
    </source>
</evidence>
<dbReference type="CDD" id="cd06170">
    <property type="entry name" value="LuxR_C_like"/>
    <property type="match status" value="1"/>
</dbReference>
<accession>A0A7W9QGW6</accession>
<sequence>MAEPDESWPGRVDRLPFVGRAAELDRLDAALDHLERRGDGGPAVVDVTGDAGIGKSRLLTEFAARARGRGMTVLRGLAAEREGYGPFQPFADAFADLDQRALRAFPALAELPTAVRGGADGAGAPVPRDRRAVVRATAAVLRGVVEAGADRGCGDAYARAAGRVPAPGLVVLLDDLHWADAASLELLDHLVRHPVPAPFLLAVSRRARQSPPALVSALARGIDTGAVLRITLGPLGSSECVGELTGELPPERAAALYAACEGNPRYLLALLQAHRTGPGTAPPLDELAALSALERGVVEAVAVLGDQVTTDLVGAVTGATEADLVAALRQLVRRDLLRPQESGRRLALRHRPLQTLIRAGVDPWRRRELHRRAAAERAEAGAPLAEQAHHVEQSLTRWDPEAANVLRRAADQAAVTAPAAAARWLAVVLGVLPDTSEHRDARNELMLARAQALGMIGAVRESRDLLHELIGRCGPGAGGGDTSDASDTSDTSNARRASDASDGGLRTAALVQCAFMERHLGRYVEAGALLRRELDRRPGPPPSQRAGIVVEWGCRALFATRFPEVREELARTLADARARGDERDEAEALTLAAMGEAYEGDTAAARGYAEAAAALADVLTDVDLAGQCESLVRLGWSEVFLENYADAERHAQRGVAIARRSGRPFALSQSLLCAGYAQFVTGRVTAALGLVDESLAVAHTLGGGELLGFIQAIRAAILLHARPPGDPEVLAAADAAVATVGGMNGWWATTSRCLLAYAALAAGDPHRVRDVLLHAGGGEELPQLQPSVRPNFLELLATAALATGDTVEAAHWSERATKEAERLALPSQRGSALRASGQLAAQRGDVAAAARAFTEAARESARSGAALREAHSLLLGAPHVRAAGDGSRAFAMWRRGRRLAADGGALLLVELADRIAPALREAPPLGPPGAVLSEAAPSGVSSGGTAFPGAAFPGRAFPGSAGSAGSAGTTGSAGTGPASGAGADTVDGAGLALLTPREREISALVAEGLTNQAVADRLCLSPRTVESHVARVYRKTGISSRAALASLMARGAGPSPPE</sequence>
<dbReference type="PROSITE" id="PS00622">
    <property type="entry name" value="HTH_LUXR_1"/>
    <property type="match status" value="1"/>
</dbReference>
<evidence type="ECO:0000256" key="1">
    <source>
        <dbReference type="ARBA" id="ARBA00022741"/>
    </source>
</evidence>
<dbReference type="InterPro" id="IPR027417">
    <property type="entry name" value="P-loop_NTPase"/>
</dbReference>
<dbReference type="SMART" id="SM00421">
    <property type="entry name" value="HTH_LUXR"/>
    <property type="match status" value="1"/>
</dbReference>
<dbReference type="AlphaFoldDB" id="A0A7W9QGW6"/>
<dbReference type="InterPro" id="IPR011990">
    <property type="entry name" value="TPR-like_helical_dom_sf"/>
</dbReference>